<keyword evidence="4" id="KW-0238">DNA-binding</keyword>
<organism evidence="9 10">
    <name type="scientific">Brevibacillus invocatus</name>
    <dbReference type="NCBI Taxonomy" id="173959"/>
    <lineage>
        <taxon>Bacteria</taxon>
        <taxon>Bacillati</taxon>
        <taxon>Bacillota</taxon>
        <taxon>Bacilli</taxon>
        <taxon>Bacillales</taxon>
        <taxon>Paenibacillaceae</taxon>
        <taxon>Brevibacillus</taxon>
    </lineage>
</organism>
<dbReference type="SMART" id="SM00382">
    <property type="entry name" value="AAA"/>
    <property type="match status" value="1"/>
</dbReference>
<feature type="domain" description="CBS" evidence="8">
    <location>
        <begin position="99"/>
        <end position="160"/>
    </location>
</feature>
<evidence type="ECO:0000256" key="3">
    <source>
        <dbReference type="ARBA" id="ARBA00023015"/>
    </source>
</evidence>
<keyword evidence="2" id="KW-0067">ATP-binding</keyword>
<dbReference type="InterPro" id="IPR025943">
    <property type="entry name" value="Sigma_54_int_dom_ATP-bd_2"/>
</dbReference>
<feature type="domain" description="Sigma-54 factor interaction" evidence="7">
    <location>
        <begin position="204"/>
        <end position="434"/>
    </location>
</feature>
<dbReference type="InterPro" id="IPR025662">
    <property type="entry name" value="Sigma_54_int_dom_ATP-bd_1"/>
</dbReference>
<dbReference type="SUPFAM" id="SSF52540">
    <property type="entry name" value="P-loop containing nucleoside triphosphate hydrolases"/>
    <property type="match status" value="1"/>
</dbReference>
<dbReference type="SMART" id="SM00116">
    <property type="entry name" value="CBS"/>
    <property type="match status" value="2"/>
</dbReference>
<dbReference type="EMBL" id="RHHR01000010">
    <property type="protein sequence ID" value="RNB75233.1"/>
    <property type="molecule type" value="Genomic_DNA"/>
</dbReference>
<dbReference type="CDD" id="cd02205">
    <property type="entry name" value="CBS_pair_SF"/>
    <property type="match status" value="1"/>
</dbReference>
<dbReference type="InterPro" id="IPR009057">
    <property type="entry name" value="Homeodomain-like_sf"/>
</dbReference>
<protein>
    <submittedName>
        <fullName evidence="9">CBS domain-containing protein</fullName>
    </submittedName>
</protein>
<dbReference type="InterPro" id="IPR025944">
    <property type="entry name" value="Sigma_54_int_dom_CS"/>
</dbReference>
<feature type="domain" description="CBS" evidence="8">
    <location>
        <begin position="34"/>
        <end position="95"/>
    </location>
</feature>
<dbReference type="OrthoDB" id="9771372at2"/>
<evidence type="ECO:0000313" key="10">
    <source>
        <dbReference type="Proteomes" id="UP000282028"/>
    </source>
</evidence>
<evidence type="ECO:0000313" key="9">
    <source>
        <dbReference type="EMBL" id="RNB75233.1"/>
    </source>
</evidence>
<dbReference type="InterPro" id="IPR027417">
    <property type="entry name" value="P-loop_NTPase"/>
</dbReference>
<dbReference type="Gene3D" id="3.40.50.300">
    <property type="entry name" value="P-loop containing nucleotide triphosphate hydrolases"/>
    <property type="match status" value="1"/>
</dbReference>
<gene>
    <name evidence="9" type="ORF">EDM52_06470</name>
</gene>
<dbReference type="Pfam" id="PF02954">
    <property type="entry name" value="HTH_8"/>
    <property type="match status" value="1"/>
</dbReference>
<evidence type="ECO:0000256" key="2">
    <source>
        <dbReference type="ARBA" id="ARBA00022840"/>
    </source>
</evidence>
<evidence type="ECO:0000259" key="8">
    <source>
        <dbReference type="PROSITE" id="PS51371"/>
    </source>
</evidence>
<keyword evidence="3" id="KW-0805">Transcription regulation</keyword>
<dbReference type="Gene3D" id="1.10.10.60">
    <property type="entry name" value="Homeodomain-like"/>
    <property type="match status" value="1"/>
</dbReference>
<dbReference type="GO" id="GO:0043565">
    <property type="term" value="F:sequence-specific DNA binding"/>
    <property type="evidence" value="ECO:0007669"/>
    <property type="project" value="InterPro"/>
</dbReference>
<dbReference type="Gene3D" id="3.10.580.10">
    <property type="entry name" value="CBS-domain"/>
    <property type="match status" value="1"/>
</dbReference>
<dbReference type="GO" id="GO:0006355">
    <property type="term" value="P:regulation of DNA-templated transcription"/>
    <property type="evidence" value="ECO:0007669"/>
    <property type="project" value="InterPro"/>
</dbReference>
<dbReference type="SUPFAM" id="SSF54631">
    <property type="entry name" value="CBS-domain pair"/>
    <property type="match status" value="1"/>
</dbReference>
<keyword evidence="5" id="KW-0804">Transcription</keyword>
<dbReference type="PRINTS" id="PR01590">
    <property type="entry name" value="HTHFIS"/>
</dbReference>
<dbReference type="PROSITE" id="PS00676">
    <property type="entry name" value="SIGMA54_INTERACT_2"/>
    <property type="match status" value="1"/>
</dbReference>
<dbReference type="InterPro" id="IPR002078">
    <property type="entry name" value="Sigma_54_int"/>
</dbReference>
<dbReference type="Gene3D" id="1.10.8.60">
    <property type="match status" value="1"/>
</dbReference>
<evidence type="ECO:0000259" key="7">
    <source>
        <dbReference type="PROSITE" id="PS50045"/>
    </source>
</evidence>
<dbReference type="Pfam" id="PF00158">
    <property type="entry name" value="Sigma54_activat"/>
    <property type="match status" value="1"/>
</dbReference>
<dbReference type="PROSITE" id="PS00688">
    <property type="entry name" value="SIGMA54_INTERACT_3"/>
    <property type="match status" value="1"/>
</dbReference>
<dbReference type="Pfam" id="PF25601">
    <property type="entry name" value="AAA_lid_14"/>
    <property type="match status" value="1"/>
</dbReference>
<keyword evidence="6" id="KW-0129">CBS domain</keyword>
<dbReference type="PROSITE" id="PS50045">
    <property type="entry name" value="SIGMA54_INTERACT_4"/>
    <property type="match status" value="1"/>
</dbReference>
<dbReference type="AlphaFoldDB" id="A0A3M8CI68"/>
<dbReference type="InterPro" id="IPR000644">
    <property type="entry name" value="CBS_dom"/>
</dbReference>
<sequence>MSCEEGLFAPMSYRYEERIHYGQGVGDKMTLHNMIQPISTFLRATDSLEDAARAMLETRLDVLPVGDDEGRLIGVFSRSSLYRMILEKAPAHSPIREFMKTEAVTTQLDKLSETTFEQMEQIIQNSHVGSSIIIDSDRRIVGVLTKARVVNALVESKNDLREQMEVMMQVEKPDLLDRSLDVGRIGDKAAVNHPYRAVYTWNHIITRDKAMKQCMSLAAKAARRLTPVLLLGESGTGKELFAHAVHNASNRASGPFITVNCASIPEHLLEAEFFGYEPGAFTGADRAGRIGKFELAHGGTLFLDEIGEMPRSLQAKLLRVLEGKDFFRVGGNRPIQTDVRIISATHAPLEDRIREKTFREDLYYRLHIITLTIPPLRQRKNDILLLANTFIKQLNPILDTNVTGIEEAVQKVLYHHDWPGNIRQLRNVVERGMIMAEQGKISFADLPEEMLQKATEIHGKTVVHAAEKMEIERALRETNGNKAKAARLLGISRSVFYEKLKKYNH</sequence>
<dbReference type="PANTHER" id="PTHR32071">
    <property type="entry name" value="TRANSCRIPTIONAL REGULATORY PROTEIN"/>
    <property type="match status" value="1"/>
</dbReference>
<dbReference type="InterPro" id="IPR058031">
    <property type="entry name" value="AAA_lid_NorR"/>
</dbReference>
<accession>A0A3M8CI68</accession>
<evidence type="ECO:0000256" key="1">
    <source>
        <dbReference type="ARBA" id="ARBA00022741"/>
    </source>
</evidence>
<evidence type="ECO:0000256" key="6">
    <source>
        <dbReference type="PROSITE-ProRule" id="PRU00703"/>
    </source>
</evidence>
<dbReference type="Proteomes" id="UP000282028">
    <property type="component" value="Unassembled WGS sequence"/>
</dbReference>
<dbReference type="PANTHER" id="PTHR32071:SF57">
    <property type="entry name" value="C4-DICARBOXYLATE TRANSPORT TRANSCRIPTIONAL REGULATORY PROTEIN DCTD"/>
    <property type="match status" value="1"/>
</dbReference>
<dbReference type="InterPro" id="IPR002197">
    <property type="entry name" value="HTH_Fis"/>
</dbReference>
<dbReference type="Pfam" id="PF00571">
    <property type="entry name" value="CBS"/>
    <property type="match status" value="2"/>
</dbReference>
<keyword evidence="1" id="KW-0547">Nucleotide-binding</keyword>
<name>A0A3M8CI68_9BACL</name>
<dbReference type="FunFam" id="3.40.50.300:FF:000006">
    <property type="entry name" value="DNA-binding transcriptional regulator NtrC"/>
    <property type="match status" value="1"/>
</dbReference>
<keyword evidence="10" id="KW-1185">Reference proteome</keyword>
<evidence type="ECO:0000256" key="5">
    <source>
        <dbReference type="ARBA" id="ARBA00023163"/>
    </source>
</evidence>
<proteinExistence type="predicted"/>
<dbReference type="InterPro" id="IPR046342">
    <property type="entry name" value="CBS_dom_sf"/>
</dbReference>
<comment type="caution">
    <text evidence="9">The sequence shown here is derived from an EMBL/GenBank/DDBJ whole genome shotgun (WGS) entry which is preliminary data.</text>
</comment>
<dbReference type="CDD" id="cd00009">
    <property type="entry name" value="AAA"/>
    <property type="match status" value="1"/>
</dbReference>
<reference evidence="9 10" key="1">
    <citation type="submission" date="2018-10" db="EMBL/GenBank/DDBJ databases">
        <title>Phylogenomics of Brevibacillus.</title>
        <authorList>
            <person name="Dunlap C."/>
        </authorList>
    </citation>
    <scope>NUCLEOTIDE SEQUENCE [LARGE SCALE GENOMIC DNA]</scope>
    <source>
        <strain evidence="9 10">JCM 12215</strain>
    </source>
</reference>
<dbReference type="InterPro" id="IPR003593">
    <property type="entry name" value="AAA+_ATPase"/>
</dbReference>
<dbReference type="PROSITE" id="PS00675">
    <property type="entry name" value="SIGMA54_INTERACT_1"/>
    <property type="match status" value="1"/>
</dbReference>
<dbReference type="PROSITE" id="PS51371">
    <property type="entry name" value="CBS"/>
    <property type="match status" value="2"/>
</dbReference>
<dbReference type="SUPFAM" id="SSF46689">
    <property type="entry name" value="Homeodomain-like"/>
    <property type="match status" value="1"/>
</dbReference>
<dbReference type="GO" id="GO:0005524">
    <property type="term" value="F:ATP binding"/>
    <property type="evidence" value="ECO:0007669"/>
    <property type="project" value="UniProtKB-KW"/>
</dbReference>
<evidence type="ECO:0000256" key="4">
    <source>
        <dbReference type="ARBA" id="ARBA00023125"/>
    </source>
</evidence>